<evidence type="ECO:0000259" key="1">
    <source>
        <dbReference type="PROSITE" id="PS51782"/>
    </source>
</evidence>
<dbReference type="InterPro" id="IPR036779">
    <property type="entry name" value="LysM_dom_sf"/>
</dbReference>
<evidence type="ECO:0000313" key="2">
    <source>
        <dbReference type="EMBL" id="MDQ0567079.1"/>
    </source>
</evidence>
<dbReference type="EMBL" id="JAUSWK010000003">
    <property type="protein sequence ID" value="MDQ0567079.1"/>
    <property type="molecule type" value="Genomic_DNA"/>
</dbReference>
<dbReference type="PANTHER" id="PTHR33840:SF1">
    <property type="entry name" value="TLE1 PHOSPHOLIPASE DOMAIN-CONTAINING PROTEIN"/>
    <property type="match status" value="1"/>
</dbReference>
<reference evidence="3 4" key="1">
    <citation type="submission" date="2019-12" db="EMBL/GenBank/DDBJ databases">
        <title>Genomic-based taxomic classification of the family Erythrobacteraceae.</title>
        <authorList>
            <person name="Xu L."/>
        </authorList>
    </citation>
    <scope>NUCLEOTIDE SEQUENCE [LARGE SCALE GENOMIC DNA]</scope>
    <source>
        <strain evidence="3 4">CGMCC 1.8703</strain>
    </source>
</reference>
<dbReference type="Proteomes" id="UP000439914">
    <property type="component" value="Unassembled WGS sequence"/>
</dbReference>
<keyword evidence="5" id="KW-1185">Reference proteome</keyword>
<sequence length="493" mass="54907">MTQDELQLESLESGEERRQTRRLVLCFDGSWNKLDSSQHPTNVVLLAESVPPVDRDGRDQIVYYDEGVGTASDETFRGGAFGKGLVANVQEAYRFLIFNYRPGDEIFVFGFSRGAFTARTFIGFIKCAGIISVADASQLRRAWELYGMHANRDADEPEELLEFRRRHCPASCVSAAELAWRRQDDPSTDAEMVKVRYCGVWDTVGSLGWKAIAATFDRRKDKRYSDHDTQLSDLVEAGRHAVAIDERRVHFMPTLWRNVRELNVASGHDPYSTEAPYQQKWFAGDHGSVGGGGPERGLSNAALHWVLKGAIEMGLEVDLGGRSQLDDIRYRADAPLTNTPQPLAEQGFSLRRSASRVLSAAKDQLLTADRSGPVEAEDIHPSALRRWFLPGSSLGGADYRPAPLAPLERSIEAGRQLFDPLGKADLPTYVVAPGESLWRIARRILKDSDRHDEIFALNRDLLDHPGDIFPGDVLRMPKDAAILSPEVSYRPGS</sequence>
<dbReference type="PANTHER" id="PTHR33840">
    <property type="match status" value="1"/>
</dbReference>
<comment type="caution">
    <text evidence="3">The sequence shown here is derived from an EMBL/GenBank/DDBJ whole genome shotgun (WGS) entry which is preliminary data.</text>
</comment>
<feature type="domain" description="LysM" evidence="1">
    <location>
        <begin position="427"/>
        <end position="476"/>
    </location>
</feature>
<evidence type="ECO:0000313" key="4">
    <source>
        <dbReference type="Proteomes" id="UP000439914"/>
    </source>
</evidence>
<organism evidence="3 4">
    <name type="scientific">Qipengyuania citrea</name>
    <dbReference type="NCBI Taxonomy" id="225971"/>
    <lineage>
        <taxon>Bacteria</taxon>
        <taxon>Pseudomonadati</taxon>
        <taxon>Pseudomonadota</taxon>
        <taxon>Alphaproteobacteria</taxon>
        <taxon>Sphingomonadales</taxon>
        <taxon>Erythrobacteraceae</taxon>
        <taxon>Qipengyuania</taxon>
    </lineage>
</organism>
<dbReference type="Proteomes" id="UP001238601">
    <property type="component" value="Unassembled WGS sequence"/>
</dbReference>
<proteinExistence type="predicted"/>
<dbReference type="CDD" id="cd00118">
    <property type="entry name" value="LysM"/>
    <property type="match status" value="1"/>
</dbReference>
<dbReference type="Pfam" id="PF01476">
    <property type="entry name" value="LysM"/>
    <property type="match status" value="1"/>
</dbReference>
<protein>
    <submittedName>
        <fullName evidence="3">LysM peptidoglycan-binding domain-containing protein</fullName>
    </submittedName>
    <submittedName>
        <fullName evidence="2">Uncharacterized protein (DUF2235 family)</fullName>
    </submittedName>
</protein>
<gene>
    <name evidence="3" type="ORF">GRI55_12520</name>
    <name evidence="2" type="ORF">QOZ97_002626</name>
</gene>
<dbReference type="Gene3D" id="3.10.350.10">
    <property type="entry name" value="LysM domain"/>
    <property type="match status" value="1"/>
</dbReference>
<dbReference type="SMART" id="SM00257">
    <property type="entry name" value="LysM"/>
    <property type="match status" value="1"/>
</dbReference>
<dbReference type="PROSITE" id="PS51782">
    <property type="entry name" value="LYSM"/>
    <property type="match status" value="1"/>
</dbReference>
<accession>A0A6I4UBM9</accession>
<dbReference type="Pfam" id="PF09994">
    <property type="entry name" value="T6SS_Tle1-like_cat"/>
    <property type="match status" value="1"/>
</dbReference>
<dbReference type="InterPro" id="IPR018392">
    <property type="entry name" value="LysM"/>
</dbReference>
<dbReference type="AlphaFoldDB" id="A0A6I4UBM9"/>
<dbReference type="RefSeq" id="WP_160767394.1">
    <property type="nucleotide sequence ID" value="NZ_JAINWE010000008.1"/>
</dbReference>
<dbReference type="EMBL" id="WTYG01000004">
    <property type="protein sequence ID" value="MXP36581.1"/>
    <property type="molecule type" value="Genomic_DNA"/>
</dbReference>
<evidence type="ECO:0000313" key="3">
    <source>
        <dbReference type="EMBL" id="MXP36581.1"/>
    </source>
</evidence>
<reference evidence="2 5" key="2">
    <citation type="submission" date="2023-07" db="EMBL/GenBank/DDBJ databases">
        <title>Genomic Encyclopedia of Type Strains, Phase IV (KMG-IV): sequencing the most valuable type-strain genomes for metagenomic binning, comparative biology and taxonomic classification.</title>
        <authorList>
            <person name="Goeker M."/>
        </authorList>
    </citation>
    <scope>NUCLEOTIDE SEQUENCE [LARGE SCALE GENOMIC DNA]</scope>
    <source>
        <strain evidence="2 5">DSM 14432</strain>
    </source>
</reference>
<dbReference type="GeneID" id="93687447"/>
<dbReference type="InterPro" id="IPR018712">
    <property type="entry name" value="Tle1-like_cat"/>
</dbReference>
<name>A0A6I4UBM9_9SPHN</name>
<evidence type="ECO:0000313" key="5">
    <source>
        <dbReference type="Proteomes" id="UP001238601"/>
    </source>
</evidence>